<dbReference type="Proteomes" id="UP000245921">
    <property type="component" value="Unassembled WGS sequence"/>
</dbReference>
<comment type="caution">
    <text evidence="1">The sequence shown here is derived from an EMBL/GenBank/DDBJ whole genome shotgun (WGS) entry which is preliminary data.</text>
</comment>
<gene>
    <name evidence="1" type="ORF">C7380_1073</name>
</gene>
<sequence>MHYIDNLLYSWRYDIYSLEGKEIMYFGEVWHDGNNFEILGRASFEIKII</sequence>
<dbReference type="RefSeq" id="WP_158274800.1">
    <property type="nucleotide sequence ID" value="NZ_JAMHJO010000002.1"/>
</dbReference>
<organism evidence="1 2">
    <name type="scientific">Oceanotoga teriensis</name>
    <dbReference type="NCBI Taxonomy" id="515440"/>
    <lineage>
        <taxon>Bacteria</taxon>
        <taxon>Thermotogati</taxon>
        <taxon>Thermotogota</taxon>
        <taxon>Thermotogae</taxon>
        <taxon>Petrotogales</taxon>
        <taxon>Petrotogaceae</taxon>
        <taxon>Oceanotoga</taxon>
    </lineage>
</organism>
<keyword evidence="2" id="KW-1185">Reference proteome</keyword>
<proteinExistence type="predicted"/>
<dbReference type="AlphaFoldDB" id="A0AA45HIU4"/>
<evidence type="ECO:0000313" key="1">
    <source>
        <dbReference type="EMBL" id="PWJ95048.1"/>
    </source>
</evidence>
<reference evidence="1 2" key="1">
    <citation type="submission" date="2018-05" db="EMBL/GenBank/DDBJ databases">
        <title>Genomic Encyclopedia of Type Strains, Phase IV (KMG-IV): sequencing the most valuable type-strain genomes for metagenomic binning, comparative biology and taxonomic classification.</title>
        <authorList>
            <person name="Goeker M."/>
        </authorList>
    </citation>
    <scope>NUCLEOTIDE SEQUENCE [LARGE SCALE GENOMIC DNA]</scope>
    <source>
        <strain evidence="1 2">DSM 24906</strain>
    </source>
</reference>
<protein>
    <submittedName>
        <fullName evidence="1">Uncharacterized protein</fullName>
    </submittedName>
</protein>
<name>A0AA45HIU4_9BACT</name>
<accession>A0AA45HIU4</accession>
<evidence type="ECO:0000313" key="2">
    <source>
        <dbReference type="Proteomes" id="UP000245921"/>
    </source>
</evidence>
<dbReference type="EMBL" id="QGGI01000007">
    <property type="protein sequence ID" value="PWJ95048.1"/>
    <property type="molecule type" value="Genomic_DNA"/>
</dbReference>